<keyword evidence="1" id="KW-0472">Membrane</keyword>
<evidence type="ECO:0000256" key="1">
    <source>
        <dbReference type="SAM" id="Phobius"/>
    </source>
</evidence>
<keyword evidence="3" id="KW-1185">Reference proteome</keyword>
<keyword evidence="1" id="KW-1133">Transmembrane helix</keyword>
<feature type="transmembrane region" description="Helical" evidence="1">
    <location>
        <begin position="12"/>
        <end position="34"/>
    </location>
</feature>
<name>A0A4S2N6W4_9PEZI</name>
<dbReference type="InParanoid" id="A0A4S2N6W4"/>
<evidence type="ECO:0000313" key="3">
    <source>
        <dbReference type="Proteomes" id="UP000298138"/>
    </source>
</evidence>
<dbReference type="AlphaFoldDB" id="A0A4S2N6W4"/>
<proteinExistence type="predicted"/>
<protein>
    <submittedName>
        <fullName evidence="2">Uncharacterized protein</fullName>
    </submittedName>
</protein>
<keyword evidence="1" id="KW-0812">Transmembrane</keyword>
<feature type="transmembrane region" description="Helical" evidence="1">
    <location>
        <begin position="46"/>
        <end position="66"/>
    </location>
</feature>
<organism evidence="2 3">
    <name type="scientific">Ascodesmis nigricans</name>
    <dbReference type="NCBI Taxonomy" id="341454"/>
    <lineage>
        <taxon>Eukaryota</taxon>
        <taxon>Fungi</taxon>
        <taxon>Dikarya</taxon>
        <taxon>Ascomycota</taxon>
        <taxon>Pezizomycotina</taxon>
        <taxon>Pezizomycetes</taxon>
        <taxon>Pezizales</taxon>
        <taxon>Ascodesmidaceae</taxon>
        <taxon>Ascodesmis</taxon>
    </lineage>
</organism>
<dbReference type="EMBL" id="ML220112">
    <property type="protein sequence ID" value="TGZ84963.1"/>
    <property type="molecule type" value="Genomic_DNA"/>
</dbReference>
<accession>A0A4S2N6W4</accession>
<sequence>MTSTSWLYTDLVCVCFCSFGLVYACVSVSLFTSVEIPVRDSSATCVAYFYVNLVVLIITVGFLYHIGDITAKRLRAQDK</sequence>
<dbReference type="Proteomes" id="UP000298138">
    <property type="component" value="Unassembled WGS sequence"/>
</dbReference>
<evidence type="ECO:0000313" key="2">
    <source>
        <dbReference type="EMBL" id="TGZ84963.1"/>
    </source>
</evidence>
<gene>
    <name evidence="2" type="ORF">EX30DRAFT_313820</name>
</gene>
<reference evidence="2 3" key="1">
    <citation type="submission" date="2019-04" db="EMBL/GenBank/DDBJ databases">
        <title>Comparative genomics and transcriptomics to analyze fruiting body development in filamentous ascomycetes.</title>
        <authorList>
            <consortium name="DOE Joint Genome Institute"/>
            <person name="Lutkenhaus R."/>
            <person name="Traeger S."/>
            <person name="Breuer J."/>
            <person name="Kuo A."/>
            <person name="Lipzen A."/>
            <person name="Pangilinan J."/>
            <person name="Dilworth D."/>
            <person name="Sandor L."/>
            <person name="Poggeler S."/>
            <person name="Barry K."/>
            <person name="Grigoriev I.V."/>
            <person name="Nowrousian M."/>
        </authorList>
    </citation>
    <scope>NUCLEOTIDE SEQUENCE [LARGE SCALE GENOMIC DNA]</scope>
    <source>
        <strain evidence="2 3">CBS 389.68</strain>
    </source>
</reference>